<keyword evidence="1" id="KW-1133">Transmembrane helix</keyword>
<gene>
    <name evidence="2" type="ORF">MFU01_31130</name>
    <name evidence="3" type="ORF">SAMN05443572_106502</name>
</gene>
<feature type="transmembrane region" description="Helical" evidence="1">
    <location>
        <begin position="273"/>
        <end position="292"/>
    </location>
</feature>
<feature type="transmembrane region" description="Helical" evidence="1">
    <location>
        <begin position="12"/>
        <end position="29"/>
    </location>
</feature>
<evidence type="ECO:0008006" key="6">
    <source>
        <dbReference type="Google" id="ProtNLM"/>
    </source>
</evidence>
<organism evidence="2 5">
    <name type="scientific">Myxococcus fulvus</name>
    <dbReference type="NCBI Taxonomy" id="33"/>
    <lineage>
        <taxon>Bacteria</taxon>
        <taxon>Pseudomonadati</taxon>
        <taxon>Myxococcota</taxon>
        <taxon>Myxococcia</taxon>
        <taxon>Myxococcales</taxon>
        <taxon>Cystobacterineae</taxon>
        <taxon>Myxococcaceae</taxon>
        <taxon>Myxococcus</taxon>
    </lineage>
</organism>
<comment type="caution">
    <text evidence="2">The sequence shown here is derived from an EMBL/GenBank/DDBJ whole genome shotgun (WGS) entry which is preliminary data.</text>
</comment>
<feature type="transmembrane region" description="Helical" evidence="1">
    <location>
        <begin position="63"/>
        <end position="86"/>
    </location>
</feature>
<name>A0A511T1Q8_MYXFU</name>
<dbReference type="OrthoDB" id="5520726at2"/>
<feature type="transmembrane region" description="Helical" evidence="1">
    <location>
        <begin position="241"/>
        <end position="261"/>
    </location>
</feature>
<dbReference type="Proteomes" id="UP000183760">
    <property type="component" value="Unassembled WGS sequence"/>
</dbReference>
<protein>
    <recommendedName>
        <fullName evidence="6">Cell wall polymerase</fullName>
    </recommendedName>
</protein>
<proteinExistence type="predicted"/>
<dbReference type="EMBL" id="FOIB01000006">
    <property type="protein sequence ID" value="SEU23203.1"/>
    <property type="molecule type" value="Genomic_DNA"/>
</dbReference>
<keyword evidence="1" id="KW-0812">Transmembrane</keyword>
<dbReference type="STRING" id="1334629.MFUL124B02_28880"/>
<dbReference type="Proteomes" id="UP000321514">
    <property type="component" value="Unassembled WGS sequence"/>
</dbReference>
<sequence>MSSTVTKGAPLPWFILLPFPAILLGALIARRIDVPLSALAINGVAALLGAAVAITVGRRPGTALLRAAVPIAVVAILLTAATLLFPGLDGIHRWLALGPIRLHASSVLVPWVLLGMSAALRGHFAIAAALAVVLSAIHAAQPDAGQATAFALAASLLLARAHATSWLPRALSCAAVLGISATAWLRPDPLDPVDHVERIFQLAFRWNPLIGLIAGLALALLLVPGITGITRALTAEHDDALLSLSASFVLYFAAAFAVTELGHFPVPVMGTGAGHILGWYSASGILAALVWPRDTRVPIVART</sequence>
<evidence type="ECO:0000313" key="5">
    <source>
        <dbReference type="Proteomes" id="UP000321514"/>
    </source>
</evidence>
<dbReference type="RefSeq" id="WP_074956502.1">
    <property type="nucleotide sequence ID" value="NZ_BJXR01000027.1"/>
</dbReference>
<dbReference type="EMBL" id="BJXR01000027">
    <property type="protein sequence ID" value="GEN08076.1"/>
    <property type="molecule type" value="Genomic_DNA"/>
</dbReference>
<accession>A0A511T1Q8</accession>
<reference evidence="3 4" key="1">
    <citation type="submission" date="2016-10" db="EMBL/GenBank/DDBJ databases">
        <authorList>
            <person name="Varghese N."/>
            <person name="Submissions S."/>
        </authorList>
    </citation>
    <scope>NUCLEOTIDE SEQUENCE [LARGE SCALE GENOMIC DNA]</scope>
    <source>
        <strain evidence="3 4">DSM 16525</strain>
    </source>
</reference>
<evidence type="ECO:0000313" key="4">
    <source>
        <dbReference type="Proteomes" id="UP000183760"/>
    </source>
</evidence>
<keyword evidence="4" id="KW-1185">Reference proteome</keyword>
<evidence type="ECO:0000313" key="3">
    <source>
        <dbReference type="EMBL" id="SEU23203.1"/>
    </source>
</evidence>
<feature type="transmembrane region" description="Helical" evidence="1">
    <location>
        <begin position="166"/>
        <end position="186"/>
    </location>
</feature>
<keyword evidence="1" id="KW-0472">Membrane</keyword>
<reference evidence="2 5" key="2">
    <citation type="submission" date="2019-07" db="EMBL/GenBank/DDBJ databases">
        <title>Whole genome shotgun sequence of Myxococcus fulvus NBRC 100333.</title>
        <authorList>
            <person name="Hosoyama A."/>
            <person name="Uohara A."/>
            <person name="Ohji S."/>
            <person name="Ichikawa N."/>
        </authorList>
    </citation>
    <scope>NUCLEOTIDE SEQUENCE [LARGE SCALE GENOMIC DNA]</scope>
    <source>
        <strain evidence="2 5">NBRC 100333</strain>
    </source>
</reference>
<feature type="transmembrane region" description="Helical" evidence="1">
    <location>
        <begin position="107"/>
        <end position="137"/>
    </location>
</feature>
<evidence type="ECO:0000313" key="2">
    <source>
        <dbReference type="EMBL" id="GEN08076.1"/>
    </source>
</evidence>
<evidence type="ECO:0000256" key="1">
    <source>
        <dbReference type="SAM" id="Phobius"/>
    </source>
</evidence>
<feature type="transmembrane region" description="Helical" evidence="1">
    <location>
        <begin position="36"/>
        <end position="57"/>
    </location>
</feature>
<feature type="transmembrane region" description="Helical" evidence="1">
    <location>
        <begin position="206"/>
        <end position="229"/>
    </location>
</feature>
<dbReference type="AlphaFoldDB" id="A0A511T1Q8"/>